<sequence>MDRTTHGTAQQPTAETDIDAGERPGTTAGSREGAAPGISCARCGAVAEGSPPLWTCSVEHGVRRYFCDGCARENLRSIEGRLDSAHW</sequence>
<proteinExistence type="predicted"/>
<reference evidence="3" key="1">
    <citation type="journal article" date="2019" name="Int. J. Syst. Evol. Microbiol.">
        <title>The Global Catalogue of Microorganisms (GCM) 10K type strain sequencing project: providing services to taxonomists for standard genome sequencing and annotation.</title>
        <authorList>
            <consortium name="The Broad Institute Genomics Platform"/>
            <consortium name="The Broad Institute Genome Sequencing Center for Infectious Disease"/>
            <person name="Wu L."/>
            <person name="Ma J."/>
        </authorList>
    </citation>
    <scope>NUCLEOTIDE SEQUENCE [LARGE SCALE GENOMIC DNA]</scope>
    <source>
        <strain evidence="3">CGMCC 1.15809</strain>
    </source>
</reference>
<dbReference type="EMBL" id="JBHSPW010000003">
    <property type="protein sequence ID" value="MFC5893044.1"/>
    <property type="molecule type" value="Genomic_DNA"/>
</dbReference>
<gene>
    <name evidence="2" type="ORF">ACFP3M_09485</name>
</gene>
<feature type="region of interest" description="Disordered" evidence="1">
    <location>
        <begin position="1"/>
        <end position="36"/>
    </location>
</feature>
<feature type="compositionally biased region" description="Polar residues" evidence="1">
    <location>
        <begin position="1"/>
        <end position="14"/>
    </location>
</feature>
<name>A0ABW1FII6_9ACTN</name>
<keyword evidence="3" id="KW-1185">Reference proteome</keyword>
<accession>A0ABW1FII6</accession>
<comment type="caution">
    <text evidence="2">The sequence shown here is derived from an EMBL/GenBank/DDBJ whole genome shotgun (WGS) entry which is preliminary data.</text>
</comment>
<protein>
    <submittedName>
        <fullName evidence="2">Uncharacterized protein</fullName>
    </submittedName>
</protein>
<dbReference type="RefSeq" id="WP_345086705.1">
    <property type="nucleotide sequence ID" value="NZ_BAAAWG010000010.1"/>
</dbReference>
<evidence type="ECO:0000313" key="2">
    <source>
        <dbReference type="EMBL" id="MFC5893044.1"/>
    </source>
</evidence>
<evidence type="ECO:0000256" key="1">
    <source>
        <dbReference type="SAM" id="MobiDB-lite"/>
    </source>
</evidence>
<evidence type="ECO:0000313" key="3">
    <source>
        <dbReference type="Proteomes" id="UP001596241"/>
    </source>
</evidence>
<dbReference type="Proteomes" id="UP001596241">
    <property type="component" value="Unassembled WGS sequence"/>
</dbReference>
<organism evidence="2 3">
    <name type="scientific">Streptomyces ramulosus</name>
    <dbReference type="NCBI Taxonomy" id="47762"/>
    <lineage>
        <taxon>Bacteria</taxon>
        <taxon>Bacillati</taxon>
        <taxon>Actinomycetota</taxon>
        <taxon>Actinomycetes</taxon>
        <taxon>Kitasatosporales</taxon>
        <taxon>Streptomycetaceae</taxon>
        <taxon>Streptomyces</taxon>
    </lineage>
</organism>